<gene>
    <name evidence="2" type="ORF">A3F54_04225</name>
</gene>
<evidence type="ECO:0000313" key="2">
    <source>
        <dbReference type="EMBL" id="OGY84924.1"/>
    </source>
</evidence>
<dbReference type="Pfam" id="PF04993">
    <property type="entry name" value="TfoX_N"/>
    <property type="match status" value="1"/>
</dbReference>
<name>A0A1G2B6V7_9BACT</name>
<dbReference type="InterPro" id="IPR007076">
    <property type="entry name" value="TfoX_N"/>
</dbReference>
<dbReference type="Gene3D" id="3.30.1460.30">
    <property type="entry name" value="YgaC/TfoX-N like chaperone"/>
    <property type="match status" value="1"/>
</dbReference>
<evidence type="ECO:0000259" key="1">
    <source>
        <dbReference type="Pfam" id="PF04993"/>
    </source>
</evidence>
<dbReference type="PANTHER" id="PTHR36121">
    <property type="entry name" value="PROTEIN SXY"/>
    <property type="match status" value="1"/>
</dbReference>
<reference evidence="2 3" key="1">
    <citation type="journal article" date="2016" name="Nat. Commun.">
        <title>Thousands of microbial genomes shed light on interconnected biogeochemical processes in an aquifer system.</title>
        <authorList>
            <person name="Anantharaman K."/>
            <person name="Brown C.T."/>
            <person name="Hug L.A."/>
            <person name="Sharon I."/>
            <person name="Castelle C.J."/>
            <person name="Probst A.J."/>
            <person name="Thomas B.C."/>
            <person name="Singh A."/>
            <person name="Wilkins M.J."/>
            <person name="Karaoz U."/>
            <person name="Brodie E.L."/>
            <person name="Williams K.H."/>
            <person name="Hubbard S.S."/>
            <person name="Banfield J.F."/>
        </authorList>
    </citation>
    <scope>NUCLEOTIDE SEQUENCE [LARGE SCALE GENOMIC DNA]</scope>
</reference>
<comment type="caution">
    <text evidence="2">The sequence shown here is derived from an EMBL/GenBank/DDBJ whole genome shotgun (WGS) entry which is preliminary data.</text>
</comment>
<dbReference type="Proteomes" id="UP000176952">
    <property type="component" value="Unassembled WGS sequence"/>
</dbReference>
<dbReference type="SUPFAM" id="SSF159894">
    <property type="entry name" value="YgaC/TfoX-N like"/>
    <property type="match status" value="1"/>
</dbReference>
<dbReference type="AlphaFoldDB" id="A0A1G2B6V7"/>
<organism evidence="2 3">
    <name type="scientific">Candidatus Kerfeldbacteria bacterium RIFCSPHIGHO2_12_FULL_48_17</name>
    <dbReference type="NCBI Taxonomy" id="1798542"/>
    <lineage>
        <taxon>Bacteria</taxon>
        <taxon>Candidatus Kerfeldiibacteriota</taxon>
    </lineage>
</organism>
<dbReference type="EMBL" id="MHKD01000009">
    <property type="protein sequence ID" value="OGY84924.1"/>
    <property type="molecule type" value="Genomic_DNA"/>
</dbReference>
<feature type="domain" description="TfoX N-terminal" evidence="1">
    <location>
        <begin position="14"/>
        <end position="106"/>
    </location>
</feature>
<evidence type="ECO:0000313" key="3">
    <source>
        <dbReference type="Proteomes" id="UP000176952"/>
    </source>
</evidence>
<sequence length="144" mass="16798">MKKDQGFFEYISGEIFADMADISWRPMFGGWGFYKNGVIFGIIADGELYFKVDEQNRADYEAVGSKPFVYSMKNGKETSLTYWQLPEDILENKRALAKWIDKAVAASLRAKADKKSKRNPRQKKINILQSHRVLWRIKTIYFDL</sequence>
<dbReference type="InterPro" id="IPR047525">
    <property type="entry name" value="TfoX-like"/>
</dbReference>
<proteinExistence type="predicted"/>
<dbReference type="PANTHER" id="PTHR36121:SF1">
    <property type="entry name" value="PROTEIN SXY"/>
    <property type="match status" value="1"/>
</dbReference>
<accession>A0A1G2B6V7</accession>
<protein>
    <recommendedName>
        <fullName evidence="1">TfoX N-terminal domain-containing protein</fullName>
    </recommendedName>
</protein>